<gene>
    <name evidence="1" type="ORF">GCM10009804_20220</name>
</gene>
<keyword evidence="2" id="KW-1185">Reference proteome</keyword>
<protein>
    <submittedName>
        <fullName evidence="1">Uncharacterized protein</fullName>
    </submittedName>
</protein>
<dbReference type="Proteomes" id="UP001501705">
    <property type="component" value="Unassembled WGS sequence"/>
</dbReference>
<organism evidence="1 2">
    <name type="scientific">Kribbella hippodromi</name>
    <dbReference type="NCBI Taxonomy" id="434347"/>
    <lineage>
        <taxon>Bacteria</taxon>
        <taxon>Bacillati</taxon>
        <taxon>Actinomycetota</taxon>
        <taxon>Actinomycetes</taxon>
        <taxon>Propionibacteriales</taxon>
        <taxon>Kribbellaceae</taxon>
        <taxon>Kribbella</taxon>
    </lineage>
</organism>
<reference evidence="1 2" key="1">
    <citation type="journal article" date="2019" name="Int. J. Syst. Evol. Microbiol.">
        <title>The Global Catalogue of Microorganisms (GCM) 10K type strain sequencing project: providing services to taxonomists for standard genome sequencing and annotation.</title>
        <authorList>
            <consortium name="The Broad Institute Genomics Platform"/>
            <consortium name="The Broad Institute Genome Sequencing Center for Infectious Disease"/>
            <person name="Wu L."/>
            <person name="Ma J."/>
        </authorList>
    </citation>
    <scope>NUCLEOTIDE SEQUENCE [LARGE SCALE GENOMIC DNA]</scope>
    <source>
        <strain evidence="1 2">JCM 15572</strain>
    </source>
</reference>
<sequence length="61" mass="6668">MDIAVPFPAGDRRAVVIRATYCPPVRAGPPKQPDQPKCTSGCPIDWPIRRLRRSGAARAAR</sequence>
<accession>A0ABN2CUJ5</accession>
<evidence type="ECO:0000313" key="2">
    <source>
        <dbReference type="Proteomes" id="UP001501705"/>
    </source>
</evidence>
<evidence type="ECO:0000313" key="1">
    <source>
        <dbReference type="EMBL" id="GAA1563505.1"/>
    </source>
</evidence>
<comment type="caution">
    <text evidence="1">The sequence shown here is derived from an EMBL/GenBank/DDBJ whole genome shotgun (WGS) entry which is preliminary data.</text>
</comment>
<name>A0ABN2CUJ5_9ACTN</name>
<proteinExistence type="predicted"/>
<dbReference type="EMBL" id="BAAAPH010000005">
    <property type="protein sequence ID" value="GAA1563505.1"/>
    <property type="molecule type" value="Genomic_DNA"/>
</dbReference>